<feature type="domain" description="CAAX prenyl protease 2/Lysostaphin resistance protein A-like" evidence="3">
    <location>
        <begin position="136"/>
        <end position="225"/>
    </location>
</feature>
<feature type="transmembrane region" description="Helical" evidence="2">
    <location>
        <begin position="216"/>
        <end position="234"/>
    </location>
</feature>
<evidence type="ECO:0000313" key="5">
    <source>
        <dbReference type="Proteomes" id="UP000198402"/>
    </source>
</evidence>
<comment type="caution">
    <text evidence="4">The sequence shown here is derived from an EMBL/GenBank/DDBJ whole genome shotgun (WGS) entry which is preliminary data.</text>
</comment>
<accession>A0A1Z5II56</accession>
<dbReference type="InterPro" id="IPR003675">
    <property type="entry name" value="Rce1/LyrA-like_dom"/>
</dbReference>
<evidence type="ECO:0000256" key="2">
    <source>
        <dbReference type="SAM" id="Phobius"/>
    </source>
</evidence>
<proteinExistence type="inferred from homology"/>
<dbReference type="PANTHER" id="PTHR36435:SF1">
    <property type="entry name" value="CAAX AMINO TERMINAL PROTEASE FAMILY PROTEIN"/>
    <property type="match status" value="1"/>
</dbReference>
<dbReference type="Proteomes" id="UP000198402">
    <property type="component" value="Unassembled WGS sequence"/>
</dbReference>
<feature type="transmembrane region" description="Helical" evidence="2">
    <location>
        <begin position="20"/>
        <end position="39"/>
    </location>
</feature>
<keyword evidence="2" id="KW-0812">Transmembrane</keyword>
<feature type="transmembrane region" description="Helical" evidence="2">
    <location>
        <begin position="89"/>
        <end position="109"/>
    </location>
</feature>
<dbReference type="RefSeq" id="WP_089136730.1">
    <property type="nucleotide sequence ID" value="NZ_BCMG01000006.1"/>
</dbReference>
<feature type="transmembrane region" description="Helical" evidence="2">
    <location>
        <begin position="51"/>
        <end position="69"/>
    </location>
</feature>
<reference evidence="4 5" key="1">
    <citation type="submission" date="2015-11" db="EMBL/GenBank/DDBJ databases">
        <title>Draft genome sequences of new species of the genus Lactobacillus isolated from orchardgrass silage.</title>
        <authorList>
            <person name="Tohno M."/>
            <person name="Tanizawa Y."/>
            <person name="Arita M."/>
        </authorList>
    </citation>
    <scope>NUCLEOTIDE SEQUENCE [LARGE SCALE GENOMIC DNA]</scope>
    <source>
        <strain evidence="4 5">IWT126</strain>
    </source>
</reference>
<dbReference type="PANTHER" id="PTHR36435">
    <property type="entry name" value="SLR1288 PROTEIN"/>
    <property type="match status" value="1"/>
</dbReference>
<keyword evidence="5" id="KW-1185">Reference proteome</keyword>
<keyword evidence="2" id="KW-1133">Transmembrane helix</keyword>
<dbReference type="GO" id="GO:0080120">
    <property type="term" value="P:CAAX-box protein maturation"/>
    <property type="evidence" value="ECO:0007669"/>
    <property type="project" value="UniProtKB-ARBA"/>
</dbReference>
<protein>
    <submittedName>
        <fullName evidence="4">CAAX amino protease</fullName>
    </submittedName>
</protein>
<comment type="similarity">
    <text evidence="1">Belongs to the UPF0177 family.</text>
</comment>
<feature type="transmembrane region" description="Helical" evidence="2">
    <location>
        <begin position="170"/>
        <end position="195"/>
    </location>
</feature>
<keyword evidence="4" id="KW-0645">Protease</keyword>
<keyword evidence="4" id="KW-0378">Hydrolase</keyword>
<evidence type="ECO:0000259" key="3">
    <source>
        <dbReference type="Pfam" id="PF02517"/>
    </source>
</evidence>
<dbReference type="GO" id="GO:0004175">
    <property type="term" value="F:endopeptidase activity"/>
    <property type="evidence" value="ECO:0007669"/>
    <property type="project" value="UniProtKB-ARBA"/>
</dbReference>
<feature type="transmembrane region" description="Helical" evidence="2">
    <location>
        <begin position="134"/>
        <end position="150"/>
    </location>
</feature>
<dbReference type="OrthoDB" id="8607342at2"/>
<dbReference type="EMBL" id="BCMG01000006">
    <property type="protein sequence ID" value="GAX01376.1"/>
    <property type="molecule type" value="Genomic_DNA"/>
</dbReference>
<evidence type="ECO:0000256" key="1">
    <source>
        <dbReference type="ARBA" id="ARBA00009067"/>
    </source>
</evidence>
<gene>
    <name evidence="4" type="ORF">IWT126_01404</name>
</gene>
<dbReference type="GO" id="GO:0006508">
    <property type="term" value="P:proteolysis"/>
    <property type="evidence" value="ECO:0007669"/>
    <property type="project" value="UniProtKB-KW"/>
</dbReference>
<name>A0A1Z5II56_9LACO</name>
<keyword evidence="2" id="KW-0472">Membrane</keyword>
<organism evidence="4 5">
    <name type="scientific">Secundilactobacillus silagei JCM 19001</name>
    <dbReference type="NCBI Taxonomy" id="1302250"/>
    <lineage>
        <taxon>Bacteria</taxon>
        <taxon>Bacillati</taxon>
        <taxon>Bacillota</taxon>
        <taxon>Bacilli</taxon>
        <taxon>Lactobacillales</taxon>
        <taxon>Lactobacillaceae</taxon>
        <taxon>Secundilactobacillus</taxon>
    </lineage>
</organism>
<dbReference type="STRING" id="1302250.GCA_001313225_01030"/>
<dbReference type="Pfam" id="PF02517">
    <property type="entry name" value="Rce1-like"/>
    <property type="match status" value="1"/>
</dbReference>
<evidence type="ECO:0000313" key="4">
    <source>
        <dbReference type="EMBL" id="GAX01376.1"/>
    </source>
</evidence>
<dbReference type="AlphaFoldDB" id="A0A1Z5II56"/>
<sequence>MQQFKLPSDPARPSMFTRILLFATFFVAIEAVPVVLLWVRKAAQNQILLRSLLAVLYIGGFIVIILALNASLKRVTSQPYWHWPTLKDIQLIVTAFVCAIALEMVLNWVNRSVFHQTQTANNEAIKYLLSSDHWIFYLLMFSGIFLSPIAEELLFRGYLMNAFFKPESFWLPILVSAIFFSLAHASTTIISYLIYMTLGCFLAYTYRRTNNLAASIGLHMLNNLIAMVGMAAMIH</sequence>
<dbReference type="InterPro" id="IPR052710">
    <property type="entry name" value="CAAX_protease"/>
</dbReference>